<dbReference type="OrthoDB" id="9792271at2"/>
<feature type="transmembrane region" description="Helical" evidence="1">
    <location>
        <begin position="176"/>
        <end position="195"/>
    </location>
</feature>
<feature type="transmembrane region" description="Helical" evidence="1">
    <location>
        <begin position="74"/>
        <end position="93"/>
    </location>
</feature>
<dbReference type="PANTHER" id="PTHR18640">
    <property type="entry name" value="SOLUTE CARRIER FAMILY 10 MEMBER 7"/>
    <property type="match status" value="1"/>
</dbReference>
<dbReference type="Pfam" id="PF13593">
    <property type="entry name" value="SBF_like"/>
    <property type="match status" value="1"/>
</dbReference>
<name>Q11FF7_CHESB</name>
<feature type="transmembrane region" description="Helical" evidence="1">
    <location>
        <begin position="45"/>
        <end position="67"/>
    </location>
</feature>
<dbReference type="GO" id="GO:0005886">
    <property type="term" value="C:plasma membrane"/>
    <property type="evidence" value="ECO:0007669"/>
    <property type="project" value="TreeGrafter"/>
</dbReference>
<dbReference type="STRING" id="266779.Meso_2484"/>
<dbReference type="HOGENOM" id="CLU_039013_1_0_5"/>
<keyword evidence="1" id="KW-0472">Membrane</keyword>
<dbReference type="InterPro" id="IPR016833">
    <property type="entry name" value="Put_Na-Bile_cotransptr"/>
</dbReference>
<proteinExistence type="predicted"/>
<feature type="transmembrane region" description="Helical" evidence="1">
    <location>
        <begin position="133"/>
        <end position="156"/>
    </location>
</feature>
<evidence type="ECO:0000313" key="2">
    <source>
        <dbReference type="EMBL" id="ABG63868.1"/>
    </source>
</evidence>
<feature type="transmembrane region" description="Helical" evidence="1">
    <location>
        <begin position="267"/>
        <end position="290"/>
    </location>
</feature>
<protein>
    <submittedName>
        <fullName evidence="2">Bile acid:sodium symporter</fullName>
    </submittedName>
</protein>
<accession>Q11FF7</accession>
<feature type="transmembrane region" description="Helical" evidence="1">
    <location>
        <begin position="296"/>
        <end position="316"/>
    </location>
</feature>
<evidence type="ECO:0000256" key="1">
    <source>
        <dbReference type="SAM" id="Phobius"/>
    </source>
</evidence>
<sequence precursor="true">MSLFARLKRIGIDTYMLLLIATVFLATVLPATGRGAVVLSHVAYYAIALLFFVYGAKLNTSAVVAGLTNWRLQFLVLAFTYIVFPLLGLGLFYSLKPFLDEFLGIGLLFLAVLPSTVQASIAFTSLAQGNVPAAVCAASLSNVIGVFLTPALAALLLQTSGSGINTDAIKGIALQILLPFILGQLARPLIGGWIVRQKMFTLSVDRGSILLIVYSAFSAGMVAGIWSQIDGQMLAIVIGADVLLLAVIILLGSGVGRLAKLPREDRMALFFCGVTKSLASGLPIANILFIGKPVSLIIVPLMLFHQIQLFVCAIIARRHANRLVVVPG</sequence>
<dbReference type="eggNOG" id="COG0385">
    <property type="taxonomic scope" value="Bacteria"/>
</dbReference>
<keyword evidence="1" id="KW-1133">Transmembrane helix</keyword>
<keyword evidence="1" id="KW-0812">Transmembrane</keyword>
<gene>
    <name evidence="2" type="ordered locus">Meso_2484</name>
</gene>
<dbReference type="AlphaFoldDB" id="Q11FF7"/>
<dbReference type="PIRSF" id="PIRSF026166">
    <property type="entry name" value="UCP026166"/>
    <property type="match status" value="1"/>
</dbReference>
<dbReference type="PANTHER" id="PTHR18640:SF5">
    <property type="entry name" value="SODIUM_BILE ACID COTRANSPORTER 7"/>
    <property type="match status" value="1"/>
</dbReference>
<reference evidence="2" key="1">
    <citation type="submission" date="2006-06" db="EMBL/GenBank/DDBJ databases">
        <title>Complete sequence of chromosome of Chelativorans sp. BNC1.</title>
        <authorList>
            <consortium name="US DOE Joint Genome Institute"/>
            <person name="Copeland A."/>
            <person name="Lucas S."/>
            <person name="Lapidus A."/>
            <person name="Barry K."/>
            <person name="Detter J.C."/>
            <person name="Glavina del Rio T."/>
            <person name="Hammon N."/>
            <person name="Israni S."/>
            <person name="Dalin E."/>
            <person name="Tice H."/>
            <person name="Pitluck S."/>
            <person name="Chertkov O."/>
            <person name="Brettin T."/>
            <person name="Bruce D."/>
            <person name="Han C."/>
            <person name="Tapia R."/>
            <person name="Gilna P."/>
            <person name="Schmutz J."/>
            <person name="Larimer F."/>
            <person name="Land M."/>
            <person name="Hauser L."/>
            <person name="Kyrpides N."/>
            <person name="Mikhailova N."/>
            <person name="Richardson P."/>
        </authorList>
    </citation>
    <scope>NUCLEOTIDE SEQUENCE</scope>
    <source>
        <strain evidence="2">BNC1</strain>
    </source>
</reference>
<dbReference type="KEGG" id="mes:Meso_2484"/>
<dbReference type="EMBL" id="CP000390">
    <property type="protein sequence ID" value="ABG63868.1"/>
    <property type="molecule type" value="Genomic_DNA"/>
</dbReference>
<feature type="transmembrane region" description="Helical" evidence="1">
    <location>
        <begin position="233"/>
        <end position="255"/>
    </location>
</feature>
<feature type="transmembrane region" description="Helical" evidence="1">
    <location>
        <begin position="105"/>
        <end position="126"/>
    </location>
</feature>
<dbReference type="Gene3D" id="1.20.1530.20">
    <property type="match status" value="1"/>
</dbReference>
<dbReference type="InterPro" id="IPR038770">
    <property type="entry name" value="Na+/solute_symporter_sf"/>
</dbReference>
<organism evidence="2">
    <name type="scientific">Chelativorans sp. (strain BNC1)</name>
    <dbReference type="NCBI Taxonomy" id="266779"/>
    <lineage>
        <taxon>Bacteria</taxon>
        <taxon>Pseudomonadati</taxon>
        <taxon>Pseudomonadota</taxon>
        <taxon>Alphaproteobacteria</taxon>
        <taxon>Hyphomicrobiales</taxon>
        <taxon>Phyllobacteriaceae</taxon>
        <taxon>Chelativorans</taxon>
    </lineage>
</organism>
<feature type="transmembrane region" description="Helical" evidence="1">
    <location>
        <begin position="207"/>
        <end position="227"/>
    </location>
</feature>